<proteinExistence type="predicted"/>
<protein>
    <submittedName>
        <fullName evidence="2">Rhodanese-like domain-containing protein</fullName>
    </submittedName>
</protein>
<gene>
    <name evidence="2" type="ORF">E0F89_06875</name>
</gene>
<feature type="domain" description="Rhodanese" evidence="1">
    <location>
        <begin position="21"/>
        <end position="100"/>
    </location>
</feature>
<dbReference type="InterPro" id="IPR050229">
    <property type="entry name" value="GlpE_sulfurtransferase"/>
</dbReference>
<dbReference type="Pfam" id="PF00581">
    <property type="entry name" value="Rhodanese"/>
    <property type="match status" value="1"/>
</dbReference>
<dbReference type="Gene3D" id="3.40.250.10">
    <property type="entry name" value="Rhodanese-like domain"/>
    <property type="match status" value="1"/>
</dbReference>
<dbReference type="CDD" id="cd00158">
    <property type="entry name" value="RHOD"/>
    <property type="match status" value="1"/>
</dbReference>
<dbReference type="SMART" id="SM00450">
    <property type="entry name" value="RHOD"/>
    <property type="match status" value="1"/>
</dbReference>
<comment type="caution">
    <text evidence="2">The sequence shown here is derived from an EMBL/GenBank/DDBJ whole genome shotgun (WGS) entry which is preliminary data.</text>
</comment>
<evidence type="ECO:0000259" key="1">
    <source>
        <dbReference type="PROSITE" id="PS50206"/>
    </source>
</evidence>
<dbReference type="OrthoDB" id="9800872at2"/>
<dbReference type="PROSITE" id="PS50206">
    <property type="entry name" value="RHODANESE_3"/>
    <property type="match status" value="1"/>
</dbReference>
<organism evidence="2 3">
    <name type="scientific">Flavobacterium caseinilyticum</name>
    <dbReference type="NCBI Taxonomy" id="2541732"/>
    <lineage>
        <taxon>Bacteria</taxon>
        <taxon>Pseudomonadati</taxon>
        <taxon>Bacteroidota</taxon>
        <taxon>Flavobacteriia</taxon>
        <taxon>Flavobacteriales</taxon>
        <taxon>Flavobacteriaceae</taxon>
        <taxon>Flavobacterium</taxon>
    </lineage>
</organism>
<dbReference type="PANTHER" id="PTHR43031">
    <property type="entry name" value="FAD-DEPENDENT OXIDOREDUCTASE"/>
    <property type="match status" value="1"/>
</dbReference>
<dbReference type="Proteomes" id="UP000295278">
    <property type="component" value="Unassembled WGS sequence"/>
</dbReference>
<dbReference type="AlphaFoldDB" id="A0A4R5B2M1"/>
<keyword evidence="3" id="KW-1185">Reference proteome</keyword>
<sequence>MFGIFKNMFSKKDNTQMEKIIKEGAFLVDVRTPAEFAEGNVKGSTNIPLDQVASHLEKFKGKKHIIVFCRSGNRSGQAKMILEQNGFKNVTNGGTWQDVKEAIRK</sequence>
<dbReference type="PANTHER" id="PTHR43031:SF1">
    <property type="entry name" value="PYRIDINE NUCLEOTIDE-DISULPHIDE OXIDOREDUCTASE"/>
    <property type="match status" value="1"/>
</dbReference>
<dbReference type="SUPFAM" id="SSF52821">
    <property type="entry name" value="Rhodanese/Cell cycle control phosphatase"/>
    <property type="match status" value="1"/>
</dbReference>
<dbReference type="InterPro" id="IPR001763">
    <property type="entry name" value="Rhodanese-like_dom"/>
</dbReference>
<evidence type="ECO:0000313" key="2">
    <source>
        <dbReference type="EMBL" id="TDD77302.1"/>
    </source>
</evidence>
<dbReference type="EMBL" id="SMFM01000002">
    <property type="protein sequence ID" value="TDD77302.1"/>
    <property type="molecule type" value="Genomic_DNA"/>
</dbReference>
<dbReference type="InterPro" id="IPR036873">
    <property type="entry name" value="Rhodanese-like_dom_sf"/>
</dbReference>
<evidence type="ECO:0000313" key="3">
    <source>
        <dbReference type="Proteomes" id="UP000295278"/>
    </source>
</evidence>
<name>A0A4R5B2M1_9FLAO</name>
<reference evidence="2 3" key="1">
    <citation type="submission" date="2019-03" db="EMBL/GenBank/DDBJ databases">
        <title>Flavobacterium AT-3-2 sp. nov., isolated from arctic soil.</title>
        <authorList>
            <person name="Chaudhary D.K."/>
        </authorList>
    </citation>
    <scope>NUCLEOTIDE SEQUENCE [LARGE SCALE GENOMIC DNA]</scope>
    <source>
        <strain evidence="2 3">AT-3-2</strain>
    </source>
</reference>
<accession>A0A4R5B2M1</accession>